<dbReference type="AlphaFoldDB" id="A0A7X0IJ65"/>
<protein>
    <submittedName>
        <fullName evidence="3">Uncharacterized protein</fullName>
    </submittedName>
</protein>
<evidence type="ECO:0000256" key="2">
    <source>
        <dbReference type="SAM" id="Phobius"/>
    </source>
</evidence>
<keyword evidence="2" id="KW-0472">Membrane</keyword>
<sequence length="505" mass="53736">MILAGKFVVGAITFAITVVAFYFALVDRPAKPTVEEWKAKAGAACERNFGSAQVSLHTALLQVAPLVKSPPPAGKQDPALTNVLHSIDQIASAFRVLNADIREIPVPEEASKADIDALLSANQDVAATFSAISTTLVNYQVGQVSTGDLQKTTSTMQKLTATTLPSWIAGARRLGLTPCLVIMGGDLPSTPSSAPPATPAPPSAEPTPEPTPSPSGTGLTEPEQALVAMLSTNVMIDCDPARDEETDEIVAAVNCTAARNGPSKRPLVMRFADKDALNRWIRTRSVGLPDRGCGNGDSTGDWQHDKVDVGILTCKPGNDDNYLALWTFPDDNIGVIAEAADRKTIWKWWTKNAYLVTRPVPSPTAFSPAEQALVGRLKTSVLKSCDPRPDEENDGVIAAVNCTATRTGPAKRPLVMRFSSDDSLKTWLDGHTKGLSDAGCSNGDSAAAWNHEGTVKGTLVCKPGDDDNYLAIWTFDSERIAVIAEAADRGTIRAWWAKNANLIVG</sequence>
<evidence type="ECO:0000313" key="3">
    <source>
        <dbReference type="EMBL" id="MBB6475659.1"/>
    </source>
</evidence>
<evidence type="ECO:0000313" key="4">
    <source>
        <dbReference type="Proteomes" id="UP000555564"/>
    </source>
</evidence>
<feature type="transmembrane region" description="Helical" evidence="2">
    <location>
        <begin position="7"/>
        <end position="25"/>
    </location>
</feature>
<feature type="compositionally biased region" description="Pro residues" evidence="1">
    <location>
        <begin position="193"/>
        <end position="213"/>
    </location>
</feature>
<gene>
    <name evidence="3" type="ORF">BJ992_005090</name>
</gene>
<evidence type="ECO:0000256" key="1">
    <source>
        <dbReference type="SAM" id="MobiDB-lite"/>
    </source>
</evidence>
<dbReference type="EMBL" id="JACHIU010000001">
    <property type="protein sequence ID" value="MBB6475659.1"/>
    <property type="molecule type" value="Genomic_DNA"/>
</dbReference>
<feature type="region of interest" description="Disordered" evidence="1">
    <location>
        <begin position="187"/>
        <end position="220"/>
    </location>
</feature>
<dbReference type="Proteomes" id="UP000555564">
    <property type="component" value="Unassembled WGS sequence"/>
</dbReference>
<organism evidence="3 4">
    <name type="scientific">Sphaerisporangium rubeum</name>
    <dbReference type="NCBI Taxonomy" id="321317"/>
    <lineage>
        <taxon>Bacteria</taxon>
        <taxon>Bacillati</taxon>
        <taxon>Actinomycetota</taxon>
        <taxon>Actinomycetes</taxon>
        <taxon>Streptosporangiales</taxon>
        <taxon>Streptosporangiaceae</taxon>
        <taxon>Sphaerisporangium</taxon>
    </lineage>
</organism>
<proteinExistence type="predicted"/>
<comment type="caution">
    <text evidence="3">The sequence shown here is derived from an EMBL/GenBank/DDBJ whole genome shotgun (WGS) entry which is preliminary data.</text>
</comment>
<reference evidence="3 4" key="1">
    <citation type="submission" date="2020-08" db="EMBL/GenBank/DDBJ databases">
        <title>Sequencing the genomes of 1000 actinobacteria strains.</title>
        <authorList>
            <person name="Klenk H.-P."/>
        </authorList>
    </citation>
    <scope>NUCLEOTIDE SEQUENCE [LARGE SCALE GENOMIC DNA]</scope>
    <source>
        <strain evidence="3 4">DSM 44936</strain>
    </source>
</reference>
<accession>A0A7X0IJ65</accession>
<dbReference type="RefSeq" id="WP_184985146.1">
    <property type="nucleotide sequence ID" value="NZ_BAAALO010000019.1"/>
</dbReference>
<keyword evidence="4" id="KW-1185">Reference proteome</keyword>
<name>A0A7X0IJ65_9ACTN</name>
<keyword evidence="2" id="KW-1133">Transmembrane helix</keyword>
<keyword evidence="2" id="KW-0812">Transmembrane</keyword>